<keyword evidence="4" id="KW-1185">Reference proteome</keyword>
<name>A0ABW4LUF4_9BACI</name>
<evidence type="ECO:0000313" key="3">
    <source>
        <dbReference type="EMBL" id="MFD1738737.1"/>
    </source>
</evidence>
<dbReference type="CDD" id="cd07814">
    <property type="entry name" value="SRPBCC_CalC_Aha1-like"/>
    <property type="match status" value="1"/>
</dbReference>
<dbReference type="EMBL" id="JBHUEM010000046">
    <property type="protein sequence ID" value="MFD1738737.1"/>
    <property type="molecule type" value="Genomic_DNA"/>
</dbReference>
<dbReference type="Proteomes" id="UP001597214">
    <property type="component" value="Unassembled WGS sequence"/>
</dbReference>
<dbReference type="Gene3D" id="3.30.530.20">
    <property type="match status" value="1"/>
</dbReference>
<comment type="caution">
    <text evidence="3">The sequence shown here is derived from an EMBL/GenBank/DDBJ whole genome shotgun (WGS) entry which is preliminary data.</text>
</comment>
<proteinExistence type="inferred from homology"/>
<dbReference type="Pfam" id="PF08327">
    <property type="entry name" value="AHSA1"/>
    <property type="match status" value="1"/>
</dbReference>
<sequence>MKSLSFLINRMDKPAIKHSTYIKVKPELIFNTLVTANEWNTWFTDQTTIQINEDGTGEILFKWFVGERTIVDGGKIIKVVPSKVFAFQWSPGQELTTVHFDLVPYKDGTLVTLTEVGYSMVGQDLKACIGCAVGWGEAMTLLKFYLEYGIVCKNELILE</sequence>
<evidence type="ECO:0000259" key="2">
    <source>
        <dbReference type="Pfam" id="PF08327"/>
    </source>
</evidence>
<dbReference type="RefSeq" id="WP_377929956.1">
    <property type="nucleotide sequence ID" value="NZ_JBHUEM010000046.1"/>
</dbReference>
<dbReference type="InterPro" id="IPR013538">
    <property type="entry name" value="ASHA1/2-like_C"/>
</dbReference>
<dbReference type="SUPFAM" id="SSF55961">
    <property type="entry name" value="Bet v1-like"/>
    <property type="match status" value="1"/>
</dbReference>
<evidence type="ECO:0000256" key="1">
    <source>
        <dbReference type="ARBA" id="ARBA00006817"/>
    </source>
</evidence>
<dbReference type="InterPro" id="IPR023393">
    <property type="entry name" value="START-like_dom_sf"/>
</dbReference>
<evidence type="ECO:0000313" key="4">
    <source>
        <dbReference type="Proteomes" id="UP001597214"/>
    </source>
</evidence>
<accession>A0ABW4LUF4</accession>
<organism evidence="3 4">
    <name type="scientific">Bacillus salitolerans</name>
    <dbReference type="NCBI Taxonomy" id="1437434"/>
    <lineage>
        <taxon>Bacteria</taxon>
        <taxon>Bacillati</taxon>
        <taxon>Bacillota</taxon>
        <taxon>Bacilli</taxon>
        <taxon>Bacillales</taxon>
        <taxon>Bacillaceae</taxon>
        <taxon>Bacillus</taxon>
    </lineage>
</organism>
<feature type="domain" description="Activator of Hsp90 ATPase homologue 1/2-like C-terminal" evidence="2">
    <location>
        <begin position="24"/>
        <end position="147"/>
    </location>
</feature>
<protein>
    <submittedName>
        <fullName evidence="3">SRPBCC domain-containing protein</fullName>
    </submittedName>
</protein>
<comment type="similarity">
    <text evidence="1">Belongs to the AHA1 family.</text>
</comment>
<reference evidence="4" key="1">
    <citation type="journal article" date="2019" name="Int. J. Syst. Evol. Microbiol.">
        <title>The Global Catalogue of Microorganisms (GCM) 10K type strain sequencing project: providing services to taxonomists for standard genome sequencing and annotation.</title>
        <authorList>
            <consortium name="The Broad Institute Genomics Platform"/>
            <consortium name="The Broad Institute Genome Sequencing Center for Infectious Disease"/>
            <person name="Wu L."/>
            <person name="Ma J."/>
        </authorList>
    </citation>
    <scope>NUCLEOTIDE SEQUENCE [LARGE SCALE GENOMIC DNA]</scope>
    <source>
        <strain evidence="4">CCUG 49339</strain>
    </source>
</reference>
<gene>
    <name evidence="3" type="ORF">ACFSCX_19660</name>
</gene>